<evidence type="ECO:0000259" key="1">
    <source>
        <dbReference type="Pfam" id="PF02470"/>
    </source>
</evidence>
<dbReference type="InterPro" id="IPR005693">
    <property type="entry name" value="Mce"/>
</dbReference>
<dbReference type="InterPro" id="IPR024516">
    <property type="entry name" value="Mce_C"/>
</dbReference>
<proteinExistence type="predicted"/>
<accession>A0A7W7FTS8</accession>
<dbReference type="PANTHER" id="PTHR33371">
    <property type="entry name" value="INTERMEMBRANE PHOSPHOLIPID TRANSPORT SYSTEM BINDING PROTEIN MLAD-RELATED"/>
    <property type="match status" value="1"/>
</dbReference>
<dbReference type="Pfam" id="PF02470">
    <property type="entry name" value="MlaD"/>
    <property type="match status" value="1"/>
</dbReference>
<reference evidence="3 4" key="1">
    <citation type="submission" date="2020-08" db="EMBL/GenBank/DDBJ databases">
        <title>Sequencing the genomes of 1000 actinobacteria strains.</title>
        <authorList>
            <person name="Klenk H.-P."/>
        </authorList>
    </citation>
    <scope>NUCLEOTIDE SEQUENCE [LARGE SCALE GENOMIC DNA]</scope>
    <source>
        <strain evidence="3 4">DSM 44230</strain>
    </source>
</reference>
<sequence>MNVLSPLAKLIVFTAVTVTLTALLALTIANSTGGPKSGYSARFTDVTGLNVGDEVRMSGVRLGSVTSITVADEKQARVEFEVDSATPLPASATLTVKYRNLVGQRYLALALDNGDIRQKLPWGAEIPLSRTRPALNLTVLFNGFRPLFQALNPDQVNKLAGEIIQVFQGEGGTIESILGHTASLTSAIAAKDKVIGEVVGNLNTVLDTVNGRTGELTGLLDQLQRLASGLAAQRQPIGQAIAALGELTQVTAGLLDAARPALKADIGALGQIAGQLGNRSDLLENFLDRFPTKVRSIARVASYGGWFNFFACRISGKVGVGALGLTVDLPLLPLVGTPMPERCSQ</sequence>
<feature type="domain" description="Mammalian cell entry C-terminal" evidence="2">
    <location>
        <begin position="118"/>
        <end position="295"/>
    </location>
</feature>
<dbReference type="PANTHER" id="PTHR33371:SF17">
    <property type="entry name" value="MCE-FAMILY PROTEIN MCE1B"/>
    <property type="match status" value="1"/>
</dbReference>
<dbReference type="Proteomes" id="UP000533598">
    <property type="component" value="Unassembled WGS sequence"/>
</dbReference>
<comment type="caution">
    <text evidence="3">The sequence shown here is derived from an EMBL/GenBank/DDBJ whole genome shotgun (WGS) entry which is preliminary data.</text>
</comment>
<dbReference type="Pfam" id="PF11887">
    <property type="entry name" value="Mce4_CUP1"/>
    <property type="match status" value="1"/>
</dbReference>
<dbReference type="GO" id="GO:0005576">
    <property type="term" value="C:extracellular region"/>
    <property type="evidence" value="ECO:0007669"/>
    <property type="project" value="TreeGrafter"/>
</dbReference>
<dbReference type="InterPro" id="IPR052336">
    <property type="entry name" value="MlaD_Phospholipid_Transporter"/>
</dbReference>
<dbReference type="NCBIfam" id="TIGR00996">
    <property type="entry name" value="Mtu_fam_mce"/>
    <property type="match status" value="1"/>
</dbReference>
<dbReference type="AlphaFoldDB" id="A0A7W7FTS8"/>
<dbReference type="InterPro" id="IPR003399">
    <property type="entry name" value="Mce/MlaD"/>
</dbReference>
<evidence type="ECO:0000313" key="4">
    <source>
        <dbReference type="Proteomes" id="UP000533598"/>
    </source>
</evidence>
<dbReference type="RefSeq" id="WP_185003464.1">
    <property type="nucleotide sequence ID" value="NZ_BAAAUI010000047.1"/>
</dbReference>
<name>A0A7W7FTS8_9PSEU</name>
<keyword evidence="4" id="KW-1185">Reference proteome</keyword>
<gene>
    <name evidence="3" type="ORF">HNR67_003645</name>
</gene>
<feature type="domain" description="Mce/MlaD" evidence="1">
    <location>
        <begin position="38"/>
        <end position="109"/>
    </location>
</feature>
<dbReference type="GO" id="GO:0051701">
    <property type="term" value="P:biological process involved in interaction with host"/>
    <property type="evidence" value="ECO:0007669"/>
    <property type="project" value="TreeGrafter"/>
</dbReference>
<protein>
    <submittedName>
        <fullName evidence="3">Phospholipid/cholesterol/gamma-HCH transport system substrate-binding protein</fullName>
    </submittedName>
</protein>
<evidence type="ECO:0000313" key="3">
    <source>
        <dbReference type="EMBL" id="MBB4677527.1"/>
    </source>
</evidence>
<organism evidence="3 4">
    <name type="scientific">Crossiella cryophila</name>
    <dbReference type="NCBI Taxonomy" id="43355"/>
    <lineage>
        <taxon>Bacteria</taxon>
        <taxon>Bacillati</taxon>
        <taxon>Actinomycetota</taxon>
        <taxon>Actinomycetes</taxon>
        <taxon>Pseudonocardiales</taxon>
        <taxon>Pseudonocardiaceae</taxon>
        <taxon>Crossiella</taxon>
    </lineage>
</organism>
<evidence type="ECO:0000259" key="2">
    <source>
        <dbReference type="Pfam" id="PF11887"/>
    </source>
</evidence>
<dbReference type="EMBL" id="JACHMH010000001">
    <property type="protein sequence ID" value="MBB4677527.1"/>
    <property type="molecule type" value="Genomic_DNA"/>
</dbReference>